<evidence type="ECO:0000259" key="1">
    <source>
        <dbReference type="Pfam" id="PF12697"/>
    </source>
</evidence>
<accession>A0A4R0RWF1</accession>
<dbReference type="SUPFAM" id="SSF53474">
    <property type="entry name" value="alpha/beta-Hydrolases"/>
    <property type="match status" value="1"/>
</dbReference>
<dbReference type="InterPro" id="IPR029058">
    <property type="entry name" value="AB_hydrolase_fold"/>
</dbReference>
<dbReference type="InterPro" id="IPR000073">
    <property type="entry name" value="AB_hydrolase_1"/>
</dbReference>
<name>A0A4R0RWF1_9APHY</name>
<sequence>MKLLVEDIVLDGNAEHGGFKHAFKRYYPVIQLPTRPGVSLVLLHCLGTHKETWEPVLERLFDLQAREHCKSFIADAWSMDCPNHGQAGVLNETLLLKKPQGVGSDTYDWARGLRVLLSSGLIRGEFIVGVGHSAGAAVLLISTLGLSPQQLPFSSFIFVEPALMTQYAKKQSSFGNSERHAIYQYLLRTCRTRMDVWESREAALRWLSARNPWNGWDPRILRLFVTCALRDLPTALYPDTIEGVTLACTREQEAVCYTYLQDGVDALERLAAVCASIPVHCILGDRIDFVPEDVRRATLDVRMGRTMASIHTISGAGHLVIQEKPDAVTDAMWAILAPLARSGPASKL</sequence>
<keyword evidence="3" id="KW-1185">Reference proteome</keyword>
<evidence type="ECO:0000313" key="2">
    <source>
        <dbReference type="EMBL" id="TCD67194.1"/>
    </source>
</evidence>
<protein>
    <recommendedName>
        <fullName evidence="1">AB hydrolase-1 domain-containing protein</fullName>
    </recommendedName>
</protein>
<dbReference type="AlphaFoldDB" id="A0A4R0RWF1"/>
<comment type="caution">
    <text evidence="2">The sequence shown here is derived from an EMBL/GenBank/DDBJ whole genome shotgun (WGS) entry which is preliminary data.</text>
</comment>
<dbReference type="Proteomes" id="UP000292702">
    <property type="component" value="Unassembled WGS sequence"/>
</dbReference>
<evidence type="ECO:0000313" key="3">
    <source>
        <dbReference type="Proteomes" id="UP000292702"/>
    </source>
</evidence>
<dbReference type="Gene3D" id="3.40.50.1820">
    <property type="entry name" value="alpha/beta hydrolase"/>
    <property type="match status" value="1"/>
</dbReference>
<reference evidence="2 3" key="1">
    <citation type="submission" date="2018-11" db="EMBL/GenBank/DDBJ databases">
        <title>Genome assembly of Steccherinum ochraceum LE-BIN_3174, the white-rot fungus of the Steccherinaceae family (The Residual Polyporoid clade, Polyporales, Basidiomycota).</title>
        <authorList>
            <person name="Fedorova T.V."/>
            <person name="Glazunova O.A."/>
            <person name="Landesman E.O."/>
            <person name="Moiseenko K.V."/>
            <person name="Psurtseva N.V."/>
            <person name="Savinova O.S."/>
            <person name="Shakhova N.V."/>
            <person name="Tyazhelova T.V."/>
            <person name="Vasina D.V."/>
        </authorList>
    </citation>
    <scope>NUCLEOTIDE SEQUENCE [LARGE SCALE GENOMIC DNA]</scope>
    <source>
        <strain evidence="2 3">LE-BIN_3174</strain>
    </source>
</reference>
<organism evidence="2 3">
    <name type="scientific">Steccherinum ochraceum</name>
    <dbReference type="NCBI Taxonomy" id="92696"/>
    <lineage>
        <taxon>Eukaryota</taxon>
        <taxon>Fungi</taxon>
        <taxon>Dikarya</taxon>
        <taxon>Basidiomycota</taxon>
        <taxon>Agaricomycotina</taxon>
        <taxon>Agaricomycetes</taxon>
        <taxon>Polyporales</taxon>
        <taxon>Steccherinaceae</taxon>
        <taxon>Steccherinum</taxon>
    </lineage>
</organism>
<proteinExistence type="predicted"/>
<dbReference type="Pfam" id="PF12697">
    <property type="entry name" value="Abhydrolase_6"/>
    <property type="match status" value="1"/>
</dbReference>
<gene>
    <name evidence="2" type="ORF">EIP91_000421</name>
</gene>
<dbReference type="EMBL" id="RWJN01000107">
    <property type="protein sequence ID" value="TCD67194.1"/>
    <property type="molecule type" value="Genomic_DNA"/>
</dbReference>
<feature type="domain" description="AB hydrolase-1" evidence="1">
    <location>
        <begin position="40"/>
        <end position="331"/>
    </location>
</feature>
<dbReference type="STRING" id="92696.A0A4R0RWF1"/>
<dbReference type="OrthoDB" id="94039at2759"/>